<dbReference type="OrthoDB" id="1431247at2759"/>
<dbReference type="GO" id="GO:0005886">
    <property type="term" value="C:plasma membrane"/>
    <property type="evidence" value="ECO:0007669"/>
    <property type="project" value="UniProtKB-SubCell"/>
</dbReference>
<keyword evidence="4" id="KW-0677">Repeat</keyword>
<dbReference type="InterPro" id="IPR002068">
    <property type="entry name" value="A-crystallin/Hsp20_dom"/>
</dbReference>
<evidence type="ECO:0000256" key="4">
    <source>
        <dbReference type="ARBA" id="ARBA00022737"/>
    </source>
</evidence>
<feature type="compositionally biased region" description="Polar residues" evidence="10">
    <location>
        <begin position="173"/>
        <end position="183"/>
    </location>
</feature>
<feature type="compositionally biased region" description="Basic and acidic residues" evidence="10">
    <location>
        <begin position="184"/>
        <end position="246"/>
    </location>
</feature>
<organism evidence="13">
    <name type="scientific">Salvia splendens</name>
    <name type="common">Scarlet sage</name>
    <dbReference type="NCBI Taxonomy" id="180675"/>
    <lineage>
        <taxon>Eukaryota</taxon>
        <taxon>Viridiplantae</taxon>
        <taxon>Streptophyta</taxon>
        <taxon>Embryophyta</taxon>
        <taxon>Tracheophyta</taxon>
        <taxon>Spermatophyta</taxon>
        <taxon>Magnoliopsida</taxon>
        <taxon>eudicotyledons</taxon>
        <taxon>Gunneridae</taxon>
        <taxon>Pentapetalae</taxon>
        <taxon>asterids</taxon>
        <taxon>lamiids</taxon>
        <taxon>Lamiales</taxon>
        <taxon>Lamiaceae</taxon>
        <taxon>Nepetoideae</taxon>
        <taxon>Mentheae</taxon>
        <taxon>Salviinae</taxon>
        <taxon>Salvia</taxon>
        <taxon>Salvia subgen. Calosphace</taxon>
        <taxon>core Calosphace</taxon>
    </lineage>
</organism>
<evidence type="ECO:0000259" key="12">
    <source>
        <dbReference type="PROSITE" id="PS01031"/>
    </source>
</evidence>
<dbReference type="AlphaFoldDB" id="A0A8X8ZV57"/>
<dbReference type="GO" id="GO:0006952">
    <property type="term" value="P:defense response"/>
    <property type="evidence" value="ECO:0007669"/>
    <property type="project" value="UniProtKB-KW"/>
</dbReference>
<feature type="compositionally biased region" description="Basic and acidic residues" evidence="10">
    <location>
        <begin position="149"/>
        <end position="168"/>
    </location>
</feature>
<accession>A0A8X8ZV57</accession>
<evidence type="ECO:0000256" key="10">
    <source>
        <dbReference type="SAM" id="MobiDB-lite"/>
    </source>
</evidence>
<feature type="region of interest" description="Disordered" evidence="10">
    <location>
        <begin position="112"/>
        <end position="260"/>
    </location>
</feature>
<reference evidence="13" key="1">
    <citation type="submission" date="2018-01" db="EMBL/GenBank/DDBJ databases">
        <authorList>
            <person name="Mao J.F."/>
        </authorList>
    </citation>
    <scope>NUCLEOTIDE SEQUENCE</scope>
    <source>
        <strain evidence="13">Huo1</strain>
        <tissue evidence="13">Leaf</tissue>
    </source>
</reference>
<evidence type="ECO:0000256" key="7">
    <source>
        <dbReference type="ARBA" id="ARBA00023136"/>
    </source>
</evidence>
<dbReference type="GO" id="GO:0034605">
    <property type="term" value="P:cellular response to heat"/>
    <property type="evidence" value="ECO:0007669"/>
    <property type="project" value="TreeGrafter"/>
</dbReference>
<evidence type="ECO:0000313" key="13">
    <source>
        <dbReference type="EMBL" id="KAG6418123.1"/>
    </source>
</evidence>
<feature type="transmembrane region" description="Helical" evidence="11">
    <location>
        <begin position="269"/>
        <end position="289"/>
    </location>
</feature>
<keyword evidence="6 11" id="KW-1133">Transmembrane helix</keyword>
<reference evidence="13" key="2">
    <citation type="submission" date="2020-08" db="EMBL/GenBank/DDBJ databases">
        <title>Plant Genome Project.</title>
        <authorList>
            <person name="Zhang R.-G."/>
        </authorList>
    </citation>
    <scope>NUCLEOTIDE SEQUENCE</scope>
    <source>
        <strain evidence="13">Huo1</strain>
        <tissue evidence="13">Leaf</tissue>
    </source>
</reference>
<dbReference type="Gene3D" id="2.60.40.790">
    <property type="match status" value="1"/>
</dbReference>
<dbReference type="EMBL" id="PNBA02000007">
    <property type="protein sequence ID" value="KAG6418123.1"/>
    <property type="molecule type" value="Genomic_DNA"/>
</dbReference>
<keyword evidence="2" id="KW-1003">Cell membrane</keyword>
<evidence type="ECO:0000256" key="11">
    <source>
        <dbReference type="SAM" id="Phobius"/>
    </source>
</evidence>
<comment type="subcellular location">
    <subcellularLocation>
        <location evidence="1">Cell membrane</location>
        <topology evidence="1">Single-pass membrane protein</topology>
    </subcellularLocation>
</comment>
<dbReference type="InterPro" id="IPR008978">
    <property type="entry name" value="HSP20-like_chaperone"/>
</dbReference>
<dbReference type="CDD" id="cd06464">
    <property type="entry name" value="ACD_sHsps-like"/>
    <property type="match status" value="1"/>
</dbReference>
<evidence type="ECO:0000256" key="8">
    <source>
        <dbReference type="PROSITE-ProRule" id="PRU00285"/>
    </source>
</evidence>
<comment type="similarity">
    <text evidence="8 9">Belongs to the small heat shock protein (HSP20) family.</text>
</comment>
<keyword evidence="7 11" id="KW-0472">Membrane</keyword>
<dbReference type="Pfam" id="PF00011">
    <property type="entry name" value="HSP20"/>
    <property type="match status" value="1"/>
</dbReference>
<evidence type="ECO:0000256" key="3">
    <source>
        <dbReference type="ARBA" id="ARBA00022692"/>
    </source>
</evidence>
<evidence type="ECO:0000256" key="9">
    <source>
        <dbReference type="RuleBase" id="RU003616"/>
    </source>
</evidence>
<evidence type="ECO:0000256" key="6">
    <source>
        <dbReference type="ARBA" id="ARBA00022989"/>
    </source>
</evidence>
<evidence type="ECO:0000256" key="2">
    <source>
        <dbReference type="ARBA" id="ARBA00022475"/>
    </source>
</evidence>
<evidence type="ECO:0000256" key="1">
    <source>
        <dbReference type="ARBA" id="ARBA00004162"/>
    </source>
</evidence>
<keyword evidence="3 11" id="KW-0812">Transmembrane</keyword>
<keyword evidence="14" id="KW-1185">Reference proteome</keyword>
<name>A0A8X8ZV57_SALSN</name>
<gene>
    <name evidence="13" type="ORF">SASPL_120322</name>
</gene>
<dbReference type="PANTHER" id="PTHR43670">
    <property type="entry name" value="HEAT SHOCK PROTEIN 26"/>
    <property type="match status" value="1"/>
</dbReference>
<sequence length="298" mass="33346">MATSPRGGGAAGSRRGTRPGVVRSVYEIIKPESEWQLNAESHILNIYLPGFMKKQIKVSMEGRNTIRVRGERLVGGNKWSRFLEDFQVPENGQMNSARAKFHGGILSITVPRERVGKEGALPTGKQSSPQKESTPDVRDVNLENIVSQTEKKESSGRDAHDRDGDQRGRSFTPMINTGNITSKNDVKNDSSETKEKHVASERLDNKTKERVHKESMRSSELPEAKTMKLEKNEATDISERHTDNRESYGASKKQKHKKEVKGLNQERQLLVNLGAAMLVIVALTAYITYNSVYAKDKN</sequence>
<dbReference type="PROSITE" id="PS01031">
    <property type="entry name" value="SHSP"/>
    <property type="match status" value="1"/>
</dbReference>
<feature type="domain" description="SHSP" evidence="12">
    <location>
        <begin position="24"/>
        <end position="132"/>
    </location>
</feature>
<dbReference type="SUPFAM" id="SSF49764">
    <property type="entry name" value="HSP20-like chaperones"/>
    <property type="match status" value="1"/>
</dbReference>
<dbReference type="Proteomes" id="UP000298416">
    <property type="component" value="Unassembled WGS sequence"/>
</dbReference>
<dbReference type="PANTHER" id="PTHR43670:SF121">
    <property type="entry name" value="PROTEIN RESTRICTED TEV MOVEMENT 2"/>
    <property type="match status" value="1"/>
</dbReference>
<evidence type="ECO:0000313" key="14">
    <source>
        <dbReference type="Proteomes" id="UP000298416"/>
    </source>
</evidence>
<protein>
    <recommendedName>
        <fullName evidence="12">SHSP domain-containing protein</fullName>
    </recommendedName>
</protein>
<evidence type="ECO:0000256" key="5">
    <source>
        <dbReference type="ARBA" id="ARBA00022821"/>
    </source>
</evidence>
<proteinExistence type="inferred from homology"/>
<comment type="caution">
    <text evidence="13">The sequence shown here is derived from an EMBL/GenBank/DDBJ whole genome shotgun (WGS) entry which is preliminary data.</text>
</comment>
<keyword evidence="5" id="KW-0611">Plant defense</keyword>